<reference evidence="1 2" key="1">
    <citation type="journal article" date="2013" name="Genome Announc.">
        <title>Genome Sequence of Moraxella macacae 0408225, a Novel Bacterial Species Isolated from a Cynomolgus Macaque with Epistaxis.</title>
        <authorList>
            <person name="Ladner J.T."/>
            <person name="Whitehouse C.A."/>
            <person name="Koroleva G.I."/>
            <person name="Palacios G.F."/>
        </authorList>
    </citation>
    <scope>NUCLEOTIDE SEQUENCE [LARGE SCALE GENOMIC DNA]</scope>
    <source>
        <strain evidence="1 2">0408225</strain>
    </source>
</reference>
<dbReference type="PATRIC" id="fig|1230338.3.peg.1121"/>
<dbReference type="PANTHER" id="PTHR42194:SF1">
    <property type="entry name" value="UPF0276 PROTEIN HI_1600"/>
    <property type="match status" value="1"/>
</dbReference>
<sequence length="306" mass="35063">MIHNHTSQVLQGAGLGFRRELVSELRNADLSSIDFFEVSPENWLTSQGIMGGRFNAMLREFTEQFVFSCHGLSMSIGGSGELNIPFIKNIGKFLDYHNIALFTEHLAWCSDAQGHLYDLFPIACTDEAVMWVASRIRQIQDILERQIAIENASYYYRPNLSTLSDSEFITYIVKEADCLLHLDVNNVYVNSQNFGFDADEYLQNLPLERTCYLHIAGHYQDKELIIDTHGNAVIDPVWALLDRAYELIYQKTQKQPSLLPTCLERDFNFPPLAELLSEVAVIHQKQKQILPKTQYTKQAQQNKHIA</sequence>
<dbReference type="OrthoDB" id="9763101at2"/>
<protein>
    <submittedName>
        <fullName evidence="1">Uncharacterized protein</fullName>
    </submittedName>
</protein>
<name>L2F9P6_9GAMM</name>
<dbReference type="RefSeq" id="WP_009767580.1">
    <property type="nucleotide sequence ID" value="NZ_ANIN01000001.1"/>
</dbReference>
<dbReference type="STRING" id="1230338.MOMA_05150"/>
<evidence type="ECO:0000313" key="2">
    <source>
        <dbReference type="Proteomes" id="UP000023795"/>
    </source>
</evidence>
<dbReference type="EMBL" id="ANIN01000001">
    <property type="protein sequence ID" value="ELA09762.1"/>
    <property type="molecule type" value="Genomic_DNA"/>
</dbReference>
<gene>
    <name evidence="1" type="ORF">MOMA_05150</name>
</gene>
<dbReference type="NCBIfam" id="NF003818">
    <property type="entry name" value="PRK05409.1"/>
    <property type="match status" value="1"/>
</dbReference>
<accession>L2F9P6</accession>
<evidence type="ECO:0000313" key="1">
    <source>
        <dbReference type="EMBL" id="ELA09762.1"/>
    </source>
</evidence>
<dbReference type="Pfam" id="PF05114">
    <property type="entry name" value="MbnB_TglH_ChrH"/>
    <property type="match status" value="1"/>
</dbReference>
<proteinExistence type="predicted"/>
<comment type="caution">
    <text evidence="1">The sequence shown here is derived from an EMBL/GenBank/DDBJ whole genome shotgun (WGS) entry which is preliminary data.</text>
</comment>
<dbReference type="Gene3D" id="3.20.20.150">
    <property type="entry name" value="Divalent-metal-dependent TIM barrel enzymes"/>
    <property type="match status" value="1"/>
</dbReference>
<dbReference type="Proteomes" id="UP000023795">
    <property type="component" value="Unassembled WGS sequence"/>
</dbReference>
<dbReference type="AlphaFoldDB" id="L2F9P6"/>
<dbReference type="eggNOG" id="COG3220">
    <property type="taxonomic scope" value="Bacteria"/>
</dbReference>
<dbReference type="InterPro" id="IPR007801">
    <property type="entry name" value="MbnB/TglH/ChrH"/>
</dbReference>
<dbReference type="PANTHER" id="PTHR42194">
    <property type="entry name" value="UPF0276 PROTEIN HI_1600"/>
    <property type="match status" value="1"/>
</dbReference>
<keyword evidence="2" id="KW-1185">Reference proteome</keyword>
<organism evidence="1 2">
    <name type="scientific">Moraxella macacae 0408225</name>
    <dbReference type="NCBI Taxonomy" id="1230338"/>
    <lineage>
        <taxon>Bacteria</taxon>
        <taxon>Pseudomonadati</taxon>
        <taxon>Pseudomonadota</taxon>
        <taxon>Gammaproteobacteria</taxon>
        <taxon>Moraxellales</taxon>
        <taxon>Moraxellaceae</taxon>
        <taxon>Moraxella</taxon>
    </lineage>
</organism>